<proteinExistence type="inferred from homology"/>
<dbReference type="Pfam" id="PF02118">
    <property type="entry name" value="Srg"/>
    <property type="match status" value="3"/>
</dbReference>
<dbReference type="PANTHER" id="PTHR31627">
    <property type="entry name" value="SERPENTINE RECEPTOR CLASS GAMMA-RELATED"/>
    <property type="match status" value="1"/>
</dbReference>
<evidence type="ECO:0000256" key="6">
    <source>
        <dbReference type="RuleBase" id="RU280813"/>
    </source>
</evidence>
<evidence type="ECO:0000256" key="3">
    <source>
        <dbReference type="ARBA" id="ARBA00022692"/>
    </source>
</evidence>
<dbReference type="EMBL" id="CAJFDI010000002">
    <property type="protein sequence ID" value="CAD5213318.1"/>
    <property type="molecule type" value="Genomic_DNA"/>
</dbReference>
<dbReference type="AlphaFoldDB" id="A0A7I8WMQ8"/>
<feature type="transmembrane region" description="Helical" evidence="6">
    <location>
        <begin position="499"/>
        <end position="520"/>
    </location>
</feature>
<reference evidence="7" key="1">
    <citation type="submission" date="2020-09" db="EMBL/GenBank/DDBJ databases">
        <authorList>
            <person name="Kikuchi T."/>
        </authorList>
    </citation>
    <scope>NUCLEOTIDE SEQUENCE</scope>
    <source>
        <strain evidence="7">Ka4C1</strain>
    </source>
</reference>
<feature type="transmembrane region" description="Helical" evidence="6">
    <location>
        <begin position="129"/>
        <end position="153"/>
    </location>
</feature>
<evidence type="ECO:0000256" key="5">
    <source>
        <dbReference type="ARBA" id="ARBA00023136"/>
    </source>
</evidence>
<feature type="transmembrane region" description="Helical" evidence="6">
    <location>
        <begin position="6"/>
        <end position="29"/>
    </location>
</feature>
<dbReference type="Proteomes" id="UP000582659">
    <property type="component" value="Unassembled WGS sequence"/>
</dbReference>
<feature type="transmembrane region" description="Helical" evidence="6">
    <location>
        <begin position="795"/>
        <end position="818"/>
    </location>
</feature>
<feature type="transmembrane region" description="Helical" evidence="6">
    <location>
        <begin position="540"/>
        <end position="558"/>
    </location>
</feature>
<dbReference type="EMBL" id="CAJFCV020000002">
    <property type="protein sequence ID" value="CAG9092342.1"/>
    <property type="molecule type" value="Genomic_DNA"/>
</dbReference>
<comment type="similarity">
    <text evidence="2 6">Belongs to the nematode receptor-like protein srg family.</text>
</comment>
<feature type="transmembrane region" description="Helical" evidence="6">
    <location>
        <begin position="426"/>
        <end position="450"/>
    </location>
</feature>
<dbReference type="OrthoDB" id="5808804at2759"/>
<accession>A0A7I8WMQ8</accession>
<evidence type="ECO:0000313" key="8">
    <source>
        <dbReference type="Proteomes" id="UP000659654"/>
    </source>
</evidence>
<keyword evidence="5 6" id="KW-0472">Membrane</keyword>
<evidence type="ECO:0000256" key="1">
    <source>
        <dbReference type="ARBA" id="ARBA00004141"/>
    </source>
</evidence>
<feature type="transmembrane region" description="Helical" evidence="6">
    <location>
        <begin position="385"/>
        <end position="406"/>
    </location>
</feature>
<protein>
    <recommendedName>
        <fullName evidence="6">Serpentine receptor class gamma</fullName>
    </recommendedName>
</protein>
<keyword evidence="4 6" id="KW-1133">Transmembrane helix</keyword>
<keyword evidence="8" id="KW-1185">Reference proteome</keyword>
<feature type="transmembrane region" description="Helical" evidence="6">
    <location>
        <begin position="222"/>
        <end position="243"/>
    </location>
</feature>
<dbReference type="GO" id="GO:0016020">
    <property type="term" value="C:membrane"/>
    <property type="evidence" value="ECO:0007669"/>
    <property type="project" value="UniProtKB-SubCell"/>
</dbReference>
<evidence type="ECO:0000256" key="4">
    <source>
        <dbReference type="ARBA" id="ARBA00022989"/>
    </source>
</evidence>
<evidence type="ECO:0000256" key="2">
    <source>
        <dbReference type="ARBA" id="ARBA00005692"/>
    </source>
</evidence>
<feature type="transmembrane region" description="Helical" evidence="6">
    <location>
        <begin position="695"/>
        <end position="715"/>
    </location>
</feature>
<organism evidence="7 8">
    <name type="scientific">Bursaphelenchus xylophilus</name>
    <name type="common">Pinewood nematode worm</name>
    <name type="synonym">Aphelenchoides xylophilus</name>
    <dbReference type="NCBI Taxonomy" id="6326"/>
    <lineage>
        <taxon>Eukaryota</taxon>
        <taxon>Metazoa</taxon>
        <taxon>Ecdysozoa</taxon>
        <taxon>Nematoda</taxon>
        <taxon>Chromadorea</taxon>
        <taxon>Rhabditida</taxon>
        <taxon>Tylenchina</taxon>
        <taxon>Tylenchomorpha</taxon>
        <taxon>Aphelenchoidea</taxon>
        <taxon>Aphelenchoididae</taxon>
        <taxon>Bursaphelenchus</taxon>
    </lineage>
</organism>
<dbReference type="PANTHER" id="PTHR31627:SF42">
    <property type="entry name" value="G_PROTEIN_RECEP_F1_2 DOMAIN-CONTAINING PROTEIN-RELATED"/>
    <property type="match status" value="1"/>
</dbReference>
<feature type="transmembrane region" description="Helical" evidence="6">
    <location>
        <begin position="38"/>
        <end position="56"/>
    </location>
</feature>
<dbReference type="InterPro" id="IPR000609">
    <property type="entry name" value="7TM_GPCR_serpentine_rcpt_Srg"/>
</dbReference>
<comment type="subcellular location">
    <subcellularLocation>
        <location evidence="1">Membrane</location>
        <topology evidence="1">Multi-pass membrane protein</topology>
    </subcellularLocation>
</comment>
<feature type="transmembrane region" description="Helical" evidence="6">
    <location>
        <begin position="456"/>
        <end position="478"/>
    </location>
</feature>
<gene>
    <name evidence="7" type="ORF">BXYJ_LOCUS2970</name>
</gene>
<feature type="transmembrane region" description="Helical" evidence="6">
    <location>
        <begin position="754"/>
        <end position="775"/>
    </location>
</feature>
<sequence length="897" mass="102749">MLPLWVYVIYYVYGIPLILLYALIIFVLIRKRRLFASVFYKFITIFGVQDICYYLVLQEARRYMNGDALKSSFHGMMPSPSWLYILQIYLKVALELNSVLGTIILAAIRVSTMLYPVEHSRVWRKTIPYVILLNILLPILPYGYVFLNSAILFCAEEDGQLYGCILSYDQSYLMLPKINRYAYTIIPTISAILNLIALVLLYRRKKSLESHRTWRHEINLTVTSFLIFMAHVTYGALNIIVYTYYSNGNLKMTSIFAGIVFPFIFDVCLLTNVCSLLTSSKLLRQEIYLKVALELNSVLGTIILAAIRVSTMLYPVEHERVWRKAIPYVILLNILLPILPYGYVFLNSALLYCAEEDGQLYGCILSYDHSYLMFEGISISKINRYAYTIIPTTSAILNLIALVLLYRRKKSLKTHRTWRHEINLTVTSLLIFVAHVSYGALNLFIYTYYYKGDLKMASILSGIVFPFVFDACLLTNVCSLLTSSKLLRQELSLSKSTKYVYTILPTISAALNLVALALLYSRKKSLKTHRTWRQEINLSMSSLLIFGAHVSYGILNVSEMKMTTILCGVLSPLMFDVTLLTNVFSLMTSSKQLRLEIYRILIGSWRPQKTRITKSWDIVYYFVAQYHLRCPLNEFMLTYWFVGLRIHSPRLHAVAIFLRGVAEFNGAFAIVLLALNRITSILYPVHHERAWNRALPYILFLNIALPTCCYGFTLLNRAVLLCDIERGEVFGCYVSYDHSFTLNGFFSITSVSKYAYTIMPSISAVLNAVALGLLYSRKKSLKAHRTWRQEINLTVSSFIMFGAHFGYGILNMMIVSYMNIHTNYMPAILSGVALPLLLDLAILTNVTSLLFSSKPLRRQVYRILGSETSGKAATSMFRKTSSKDTVVFTTQVKYYNR</sequence>
<feature type="transmembrane region" description="Helical" evidence="6">
    <location>
        <begin position="82"/>
        <end position="108"/>
    </location>
</feature>
<feature type="transmembrane region" description="Helical" evidence="6">
    <location>
        <begin position="181"/>
        <end position="202"/>
    </location>
</feature>
<dbReference type="Proteomes" id="UP000659654">
    <property type="component" value="Unassembled WGS sequence"/>
</dbReference>
<feature type="transmembrane region" description="Helical" evidence="6">
    <location>
        <begin position="255"/>
        <end position="279"/>
    </location>
</feature>
<dbReference type="SUPFAM" id="SSF81321">
    <property type="entry name" value="Family A G protein-coupled receptor-like"/>
    <property type="match status" value="1"/>
</dbReference>
<dbReference type="InterPro" id="IPR051119">
    <property type="entry name" value="Nematode_SR-like"/>
</dbReference>
<evidence type="ECO:0000313" key="7">
    <source>
        <dbReference type="EMBL" id="CAD5213318.1"/>
    </source>
</evidence>
<feature type="transmembrane region" description="Helical" evidence="6">
    <location>
        <begin position="325"/>
        <end position="346"/>
    </location>
</feature>
<feature type="transmembrane region" description="Helical" evidence="6">
    <location>
        <begin position="651"/>
        <end position="675"/>
    </location>
</feature>
<feature type="transmembrane region" description="Helical" evidence="6">
    <location>
        <begin position="565"/>
        <end position="587"/>
    </location>
</feature>
<dbReference type="GO" id="GO:0007606">
    <property type="term" value="P:sensory perception of chemical stimulus"/>
    <property type="evidence" value="ECO:0007669"/>
    <property type="project" value="UniProtKB-UniRule"/>
</dbReference>
<comment type="caution">
    <text evidence="7">The sequence shown here is derived from an EMBL/GenBank/DDBJ whole genome shotgun (WGS) entry which is preliminary data.</text>
</comment>
<dbReference type="GO" id="GO:0004888">
    <property type="term" value="F:transmembrane signaling receptor activity"/>
    <property type="evidence" value="ECO:0007669"/>
    <property type="project" value="InterPro"/>
</dbReference>
<name>A0A7I8WMQ8_BURXY</name>
<feature type="transmembrane region" description="Helical" evidence="6">
    <location>
        <begin position="824"/>
        <end position="851"/>
    </location>
</feature>
<keyword evidence="3 6" id="KW-0812">Transmembrane</keyword>
<comment type="caution">
    <text evidence="6">Lacks conserved residue(s) required for the propagation of feature annotation.</text>
</comment>